<comment type="caution">
    <text evidence="1">The sequence shown here is derived from an EMBL/GenBank/DDBJ whole genome shotgun (WGS) entry which is preliminary data.</text>
</comment>
<evidence type="ECO:0000313" key="2">
    <source>
        <dbReference type="Proteomes" id="UP000191418"/>
    </source>
</evidence>
<dbReference type="Pfam" id="PF05069">
    <property type="entry name" value="Phage_tail_S"/>
    <property type="match status" value="1"/>
</dbReference>
<gene>
    <name evidence="1" type="ORF">BTE48_01140</name>
</gene>
<dbReference type="AlphaFoldDB" id="A0A1T4QZA0"/>
<keyword evidence="2" id="KW-1185">Reference proteome</keyword>
<dbReference type="NCBIfam" id="TIGR01635">
    <property type="entry name" value="tail_comp_S"/>
    <property type="match status" value="1"/>
</dbReference>
<dbReference type="RefSeq" id="WP_159445644.1">
    <property type="nucleotide sequence ID" value="NZ_FUXG01000013.1"/>
</dbReference>
<sequence>MIEINANTDQVLRALNDALSRTQNLEPAYKSIGEALVSSTHRRFQDRQDPEGNAWAELSGITKERKGHNRQLEGESGALAKEIHYQPSNEGLELGSTMEYAAMMHFGGKKADFPHLWGDIPARPFLGLSADDEDEIIGILQDFLSVGGSQ</sequence>
<dbReference type="Proteomes" id="UP000191418">
    <property type="component" value="Unassembled WGS sequence"/>
</dbReference>
<proteinExistence type="predicted"/>
<name>A0A1T4QZA0_9GAMM</name>
<dbReference type="OrthoDB" id="2081253at2"/>
<reference evidence="1 2" key="1">
    <citation type="submission" date="2017-01" db="EMBL/GenBank/DDBJ databases">
        <title>Genome Sequencing of a Marine Spirillum, Oceanospirillum multiglobuliferum ATCC 33336, from Japan.</title>
        <authorList>
            <person name="Carney J.G."/>
            <person name="Trachtenberg A.M."/>
            <person name="Rheaume B.A."/>
            <person name="Linnane J.D."/>
            <person name="Pitts N.L."/>
            <person name="Mykles D.L."/>
            <person name="Maclea K.S."/>
        </authorList>
    </citation>
    <scope>NUCLEOTIDE SEQUENCE [LARGE SCALE GENOMIC DNA]</scope>
    <source>
        <strain evidence="1 2">ATCC 33336</strain>
    </source>
</reference>
<dbReference type="EMBL" id="MTSM01000001">
    <property type="protein sequence ID" value="OPX57065.1"/>
    <property type="molecule type" value="Genomic_DNA"/>
</dbReference>
<evidence type="ECO:0000313" key="1">
    <source>
        <dbReference type="EMBL" id="OPX57065.1"/>
    </source>
</evidence>
<dbReference type="InterPro" id="IPR006522">
    <property type="entry name" value="Phage_virion_morphogenesis"/>
</dbReference>
<protein>
    <submittedName>
        <fullName evidence="1">Phage virion morphogenesis protein</fullName>
    </submittedName>
</protein>
<dbReference type="STRING" id="64969.SAMN02745127_02075"/>
<organism evidence="1 2">
    <name type="scientific">Oceanospirillum multiglobuliferum</name>
    <dbReference type="NCBI Taxonomy" id="64969"/>
    <lineage>
        <taxon>Bacteria</taxon>
        <taxon>Pseudomonadati</taxon>
        <taxon>Pseudomonadota</taxon>
        <taxon>Gammaproteobacteria</taxon>
        <taxon>Oceanospirillales</taxon>
        <taxon>Oceanospirillaceae</taxon>
        <taxon>Oceanospirillum</taxon>
    </lineage>
</organism>
<accession>A0A1T4QZA0</accession>